<dbReference type="EMBL" id="JAPEVB010000001">
    <property type="protein sequence ID" value="KAJ4397789.1"/>
    <property type="molecule type" value="Genomic_DNA"/>
</dbReference>
<sequence>MGIAEYPPRVELRDIQAQFPLPQPGSVDPALLSNDGPNQVAISTLAALEAALAAGDAKAVAESFFPTQAFWRDLLALTSHIRTFAGHASVVATSLVETTKLRGIKSGFKLSGTAQFIPATPALQFIDFDFTFKTESPAASCRGLAKLLPVKTKSDNGSEVVKWKIWTLSTILDNLDIHPENEALLRNPRKNLEQVSLTTDVVIIGGGNAAVTLAARLKVLGVESIMVERNAKPGDNWKLRYDCMKFHIPTSFCEMPYMTYDKDLQTPHLLTKDELGDQVHKYVETFQLNSINSAKILFTKYDGQTKKWTVNIQTPSGNRSITCKQLVQATGFGSQKPYLPQITDSHVYKGISIHSTQFKSGRELKERGIKTALIVGSANTAFDVLEDCHAAGLQTTMNVRSPTYIIPLSYVCDKMSLGAYDLGVDFADRMFQTGPSAVDTQFAKGLFATFGAKEPERYTALAKAGFPVLDSTNPETDLMSNLLERAGGHYVDTDGTKLLAEGKAGLKALAEPVAFTGNGLKFSDGSTLATDAVIWCTGFSDKCSPSVTAEVLGGGPEAEDIAARLDATWGLDEEGEIRGMWKRHPKVENYYSFGGFTSQHRFYSRITALQIKAALEGILPPAYRDTPRPQA</sequence>
<dbReference type="AlphaFoldDB" id="A0A9W9D2R3"/>
<proteinExistence type="predicted"/>
<evidence type="ECO:0000313" key="4">
    <source>
        <dbReference type="Proteomes" id="UP001140453"/>
    </source>
</evidence>
<evidence type="ECO:0000256" key="1">
    <source>
        <dbReference type="ARBA" id="ARBA00023002"/>
    </source>
</evidence>
<dbReference type="GO" id="GO:0004497">
    <property type="term" value="F:monooxygenase activity"/>
    <property type="evidence" value="ECO:0007669"/>
    <property type="project" value="TreeGrafter"/>
</dbReference>
<dbReference type="SUPFAM" id="SSF51905">
    <property type="entry name" value="FAD/NAD(P)-binding domain"/>
    <property type="match status" value="1"/>
</dbReference>
<name>A0A9W9D2R3_9PEZI</name>
<organism evidence="3 4">
    <name type="scientific">Gnomoniopsis smithogilvyi</name>
    <dbReference type="NCBI Taxonomy" id="1191159"/>
    <lineage>
        <taxon>Eukaryota</taxon>
        <taxon>Fungi</taxon>
        <taxon>Dikarya</taxon>
        <taxon>Ascomycota</taxon>
        <taxon>Pezizomycotina</taxon>
        <taxon>Sordariomycetes</taxon>
        <taxon>Sordariomycetidae</taxon>
        <taxon>Diaporthales</taxon>
        <taxon>Gnomoniaceae</taxon>
        <taxon>Gnomoniopsis</taxon>
    </lineage>
</organism>
<reference evidence="3" key="1">
    <citation type="submission" date="2022-10" db="EMBL/GenBank/DDBJ databases">
        <title>Tapping the CABI collections for fungal endophytes: first genome assemblies for Collariella, Neodidymelliopsis, Ascochyta clinopodiicola, Didymella pomorum, Didymosphaeria variabile, Neocosmospora piperis and Neocucurbitaria cava.</title>
        <authorList>
            <person name="Hill R."/>
        </authorList>
    </citation>
    <scope>NUCLEOTIDE SEQUENCE</scope>
    <source>
        <strain evidence="3">IMI 355082</strain>
    </source>
</reference>
<dbReference type="Gene3D" id="3.50.50.60">
    <property type="entry name" value="FAD/NAD(P)-binding domain"/>
    <property type="match status" value="2"/>
</dbReference>
<dbReference type="PANTHER" id="PTHR43539">
    <property type="entry name" value="FLAVIN-BINDING MONOOXYGENASE-LIKE PROTEIN (AFU_ORTHOLOGUE AFUA_4G09220)"/>
    <property type="match status" value="1"/>
</dbReference>
<dbReference type="InterPro" id="IPR036188">
    <property type="entry name" value="FAD/NAD-bd_sf"/>
</dbReference>
<keyword evidence="4" id="KW-1185">Reference proteome</keyword>
<feature type="domain" description="FAD/NAD(P)-binding" evidence="2">
    <location>
        <begin position="200"/>
        <end position="397"/>
    </location>
</feature>
<dbReference type="OrthoDB" id="74360at2759"/>
<dbReference type="Pfam" id="PF07992">
    <property type="entry name" value="Pyr_redox_2"/>
    <property type="match status" value="1"/>
</dbReference>
<dbReference type="PANTHER" id="PTHR43539:SF68">
    <property type="entry name" value="FLAVIN-BINDING MONOOXYGENASE-LIKE PROTEIN (AFU_ORTHOLOGUE AFUA_4G09220)"/>
    <property type="match status" value="1"/>
</dbReference>
<evidence type="ECO:0000313" key="3">
    <source>
        <dbReference type="EMBL" id="KAJ4397789.1"/>
    </source>
</evidence>
<dbReference type="InterPro" id="IPR023753">
    <property type="entry name" value="FAD/NAD-binding_dom"/>
</dbReference>
<dbReference type="InterPro" id="IPR050982">
    <property type="entry name" value="Auxin_biosynth/cation_transpt"/>
</dbReference>
<gene>
    <name evidence="3" type="ORF">N0V93_002026</name>
</gene>
<comment type="caution">
    <text evidence="3">The sequence shown here is derived from an EMBL/GenBank/DDBJ whole genome shotgun (WGS) entry which is preliminary data.</text>
</comment>
<evidence type="ECO:0000259" key="2">
    <source>
        <dbReference type="Pfam" id="PF07992"/>
    </source>
</evidence>
<dbReference type="GO" id="GO:0050660">
    <property type="term" value="F:flavin adenine dinucleotide binding"/>
    <property type="evidence" value="ECO:0007669"/>
    <property type="project" value="TreeGrafter"/>
</dbReference>
<protein>
    <recommendedName>
        <fullName evidence="2">FAD/NAD(P)-binding domain-containing protein</fullName>
    </recommendedName>
</protein>
<dbReference type="Proteomes" id="UP001140453">
    <property type="component" value="Unassembled WGS sequence"/>
</dbReference>
<accession>A0A9W9D2R3</accession>
<keyword evidence="1" id="KW-0560">Oxidoreductase</keyword>